<gene>
    <name evidence="1" type="ORF">LCGC14_1293070</name>
</gene>
<dbReference type="EMBL" id="LAZR01007473">
    <property type="protein sequence ID" value="KKM85044.1"/>
    <property type="molecule type" value="Genomic_DNA"/>
</dbReference>
<dbReference type="InterPro" id="IPR029044">
    <property type="entry name" value="Nucleotide-diphossugar_trans"/>
</dbReference>
<protein>
    <recommendedName>
        <fullName evidence="2">Glycosyltransferase 2-like domain-containing protein</fullName>
    </recommendedName>
</protein>
<reference evidence="1" key="1">
    <citation type="journal article" date="2015" name="Nature">
        <title>Complex archaea that bridge the gap between prokaryotes and eukaryotes.</title>
        <authorList>
            <person name="Spang A."/>
            <person name="Saw J.H."/>
            <person name="Jorgensen S.L."/>
            <person name="Zaremba-Niedzwiedzka K."/>
            <person name="Martijn J."/>
            <person name="Lind A.E."/>
            <person name="van Eijk R."/>
            <person name="Schleper C."/>
            <person name="Guy L."/>
            <person name="Ettema T.J."/>
        </authorList>
    </citation>
    <scope>NUCLEOTIDE SEQUENCE</scope>
</reference>
<dbReference type="SUPFAM" id="SSF53448">
    <property type="entry name" value="Nucleotide-diphospho-sugar transferases"/>
    <property type="match status" value="1"/>
</dbReference>
<dbReference type="AlphaFoldDB" id="A0A0F9KS26"/>
<evidence type="ECO:0008006" key="2">
    <source>
        <dbReference type="Google" id="ProtNLM"/>
    </source>
</evidence>
<sequence>MPFIDLWDEYTFQAAEDVLGQEGVGDVRLLLVANDCTSEELQKAEDWVATKSGSVLLWNHRPALPALGSTWNTALKFCWEAGVEEALVVNNDVRLHRGTHAALKSALWHCSALFVSAVGVTEEQFDPGTNHELMFNEMPHPDPDPAEPQTRVGMPRGGPDYSCFLISKECHEQFPFDPELTYFSDNDHHRQVKLGGEGERIFSVNIPYLHFSSATINRSPEAKAEGDRAFRAHKDYYIRKWGGAVGEESFETPFGAVKQ</sequence>
<evidence type="ECO:0000313" key="1">
    <source>
        <dbReference type="EMBL" id="KKM85044.1"/>
    </source>
</evidence>
<organism evidence="1">
    <name type="scientific">marine sediment metagenome</name>
    <dbReference type="NCBI Taxonomy" id="412755"/>
    <lineage>
        <taxon>unclassified sequences</taxon>
        <taxon>metagenomes</taxon>
        <taxon>ecological metagenomes</taxon>
    </lineage>
</organism>
<comment type="caution">
    <text evidence="1">The sequence shown here is derived from an EMBL/GenBank/DDBJ whole genome shotgun (WGS) entry which is preliminary data.</text>
</comment>
<accession>A0A0F9KS26</accession>
<name>A0A0F9KS26_9ZZZZ</name>
<proteinExistence type="predicted"/>